<dbReference type="PANTHER" id="PTHR39219:SF1">
    <property type="entry name" value="ER MEMBRANE PROTEIN COMPLEX SUBUNIT 10"/>
    <property type="match status" value="1"/>
</dbReference>
<organism evidence="2 3">
    <name type="scientific">Sporothrix epigloea</name>
    <dbReference type="NCBI Taxonomy" id="1892477"/>
    <lineage>
        <taxon>Eukaryota</taxon>
        <taxon>Fungi</taxon>
        <taxon>Dikarya</taxon>
        <taxon>Ascomycota</taxon>
        <taxon>Pezizomycotina</taxon>
        <taxon>Sordariomycetes</taxon>
        <taxon>Sordariomycetidae</taxon>
        <taxon>Ophiostomatales</taxon>
        <taxon>Ophiostomataceae</taxon>
        <taxon>Sporothrix</taxon>
    </lineage>
</organism>
<gene>
    <name evidence="2" type="ORF">SEPCBS119000_000007</name>
</gene>
<keyword evidence="3" id="KW-1185">Reference proteome</keyword>
<comment type="caution">
    <text evidence="2">The sequence shown here is derived from an EMBL/GenBank/DDBJ whole genome shotgun (WGS) entry which is preliminary data.</text>
</comment>
<keyword evidence="1" id="KW-0732">Signal</keyword>
<evidence type="ECO:0000313" key="2">
    <source>
        <dbReference type="EMBL" id="CAK7262531.1"/>
    </source>
</evidence>
<dbReference type="EMBL" id="CAWUON010000001">
    <property type="protein sequence ID" value="CAK7262531.1"/>
    <property type="molecule type" value="Genomic_DNA"/>
</dbReference>
<protein>
    <recommendedName>
        <fullName evidence="4">Cyclin-dependent protein kinase regulator pho80</fullName>
    </recommendedName>
</protein>
<reference evidence="2 3" key="1">
    <citation type="submission" date="2024-01" db="EMBL/GenBank/DDBJ databases">
        <authorList>
            <person name="Allen C."/>
            <person name="Tagirdzhanova G."/>
        </authorList>
    </citation>
    <scope>NUCLEOTIDE SEQUENCE [LARGE SCALE GENOMIC DNA]</scope>
    <source>
        <strain evidence="2 3">CBS 119000</strain>
    </source>
</reference>
<evidence type="ECO:0000256" key="1">
    <source>
        <dbReference type="SAM" id="SignalP"/>
    </source>
</evidence>
<dbReference type="Proteomes" id="UP001642502">
    <property type="component" value="Unassembled WGS sequence"/>
</dbReference>
<dbReference type="PANTHER" id="PTHR39219">
    <property type="entry name" value="ER MEMBRANE PROTEIN COMPLEX SUBUNIT 10"/>
    <property type="match status" value="1"/>
</dbReference>
<accession>A0ABP0D6H9</accession>
<evidence type="ECO:0008006" key="4">
    <source>
        <dbReference type="Google" id="ProtNLM"/>
    </source>
</evidence>
<feature type="signal peptide" evidence="1">
    <location>
        <begin position="1"/>
        <end position="17"/>
    </location>
</feature>
<evidence type="ECO:0000313" key="3">
    <source>
        <dbReference type="Proteomes" id="UP001642502"/>
    </source>
</evidence>
<proteinExistence type="predicted"/>
<sequence length="249" mass="26063">MRLSSLLSCVLVGGALSGSTAVATDLQDSDLSDIRAASIYIQSVSMPAAAASKPRPPALLAEIRYDVLDPSTAQVVAYEPPEVDSDNHSEDLKSDAASLYRIGLYDAQTKQWLAGTSVASASNFAKGYSPHFVLTVAPPAVGSVSGSYLGVSVRGLSIDAGATRDFGPQATVLVAAKGSTPILNRPVVLNPEGKKAAPEEEKTFFQKYSDPLPCLQSTPCPAANDHRYWWLIGVVVLLVLTSGGGEEGK</sequence>
<name>A0ABP0D6H9_9PEZI</name>
<feature type="chain" id="PRO_5046532675" description="Cyclin-dependent protein kinase regulator pho80" evidence="1">
    <location>
        <begin position="18"/>
        <end position="249"/>
    </location>
</feature>